<dbReference type="AlphaFoldDB" id="A0A1M6DT82"/>
<proteinExistence type="predicted"/>
<evidence type="ECO:0000313" key="2">
    <source>
        <dbReference type="Proteomes" id="UP000191240"/>
    </source>
</evidence>
<dbReference type="EMBL" id="FQYW01000012">
    <property type="protein sequence ID" value="SHI76456.1"/>
    <property type="molecule type" value="Genomic_DNA"/>
</dbReference>
<dbReference type="InterPro" id="IPR047708">
    <property type="entry name" value="CD1871A-like"/>
</dbReference>
<evidence type="ECO:0008006" key="3">
    <source>
        <dbReference type="Google" id="ProtNLM"/>
    </source>
</evidence>
<name>A0A1M6DT82_9FIRM</name>
<organism evidence="1 2">
    <name type="scientific">Anaerovibrio lipolyticus DSM 3074</name>
    <dbReference type="NCBI Taxonomy" id="1120997"/>
    <lineage>
        <taxon>Bacteria</taxon>
        <taxon>Bacillati</taxon>
        <taxon>Bacillota</taxon>
        <taxon>Negativicutes</taxon>
        <taxon>Selenomonadales</taxon>
        <taxon>Selenomonadaceae</taxon>
        <taxon>Anaerovibrio</taxon>
    </lineage>
</organism>
<protein>
    <recommendedName>
        <fullName evidence="3">Thioredoxin</fullName>
    </recommendedName>
</protein>
<reference evidence="1 2" key="1">
    <citation type="submission" date="2016-11" db="EMBL/GenBank/DDBJ databases">
        <authorList>
            <person name="Jaros S."/>
            <person name="Januszkiewicz K."/>
            <person name="Wedrychowicz H."/>
        </authorList>
    </citation>
    <scope>NUCLEOTIDE SEQUENCE [LARGE SCALE GENOMIC DNA]</scope>
    <source>
        <strain evidence="1 2">DSM 3074</strain>
    </source>
</reference>
<dbReference type="RefSeq" id="WP_072033506.1">
    <property type="nucleotide sequence ID" value="NZ_FQYW01000012.1"/>
</dbReference>
<sequence>MTVVKKRLILLLVAVTSIFFGVWRGEVSLIFQKAIRVCMECIGLG</sequence>
<dbReference type="NCBIfam" id="NF040920">
    <property type="entry name" value="CD1871A_fam"/>
    <property type="match status" value="1"/>
</dbReference>
<accession>A0A1M6DT82</accession>
<gene>
    <name evidence="1" type="ORF">SAMN02745671_01607</name>
</gene>
<dbReference type="Proteomes" id="UP000191240">
    <property type="component" value="Unassembled WGS sequence"/>
</dbReference>
<evidence type="ECO:0000313" key="1">
    <source>
        <dbReference type="EMBL" id="SHI76456.1"/>
    </source>
</evidence>